<evidence type="ECO:0000313" key="3">
    <source>
        <dbReference type="EMBL" id="EAU55950.1"/>
    </source>
</evidence>
<organism evidence="3 4">
    <name type="scientific">Mariprofundus ferrooxydans PV-1</name>
    <dbReference type="NCBI Taxonomy" id="314345"/>
    <lineage>
        <taxon>Bacteria</taxon>
        <taxon>Pseudomonadati</taxon>
        <taxon>Pseudomonadota</taxon>
        <taxon>Candidatius Mariprofundia</taxon>
        <taxon>Mariprofundales</taxon>
        <taxon>Mariprofundaceae</taxon>
        <taxon>Mariprofundus</taxon>
    </lineage>
</organism>
<dbReference type="PANTHER" id="PTHR28008">
    <property type="entry name" value="DOMAIN PROTEIN, PUTATIVE (AFU_ORTHOLOGUE AFUA_3G10980)-RELATED"/>
    <property type="match status" value="1"/>
</dbReference>
<keyword evidence="1" id="KW-1133">Transmembrane helix</keyword>
<dbReference type="InParanoid" id="Q0F3J1"/>
<proteinExistence type="predicted"/>
<dbReference type="AlphaFoldDB" id="Q0F3J1"/>
<reference evidence="3 4" key="1">
    <citation type="submission" date="2006-09" db="EMBL/GenBank/DDBJ databases">
        <authorList>
            <person name="Emerson D."/>
            <person name="Ferriera S."/>
            <person name="Johnson J."/>
            <person name="Kravitz S."/>
            <person name="Halpern A."/>
            <person name="Remington K."/>
            <person name="Beeson K."/>
            <person name="Tran B."/>
            <person name="Rogers Y.-H."/>
            <person name="Friedman R."/>
            <person name="Venter J.C."/>
        </authorList>
    </citation>
    <scope>NUCLEOTIDE SEQUENCE [LARGE SCALE GENOMIC DNA]</scope>
    <source>
        <strain evidence="3 4">PV-1</strain>
    </source>
</reference>
<dbReference type="RefSeq" id="WP_009851096.1">
    <property type="nucleotide sequence ID" value="NZ_DS022295.1"/>
</dbReference>
<dbReference type="STRING" id="314344.AL013_04100"/>
<dbReference type="OrthoDB" id="8564037at2"/>
<keyword evidence="4" id="KW-1185">Reference proteome</keyword>
<evidence type="ECO:0000313" key="4">
    <source>
        <dbReference type="Proteomes" id="UP000005297"/>
    </source>
</evidence>
<name>Q0F3J1_9PROT</name>
<sequence length="120" mass="13366">MSVYVRWAWRLCLVLYCLLIYALSAQSHLPVPLAFSGQDKLIHAAAYAGMSCLFWHSWPGSRMLYRTAGAVLFCSLYGISDEWHQSFVAGRDASVFDWLADTAGAILLVSLLYKRGAKAT</sequence>
<dbReference type="HOGENOM" id="CLU_096028_5_0_0"/>
<dbReference type="EMBL" id="AATS01000001">
    <property type="protein sequence ID" value="EAU55950.1"/>
    <property type="molecule type" value="Genomic_DNA"/>
</dbReference>
<dbReference type="Pfam" id="PF04892">
    <property type="entry name" value="VanZ"/>
    <property type="match status" value="1"/>
</dbReference>
<comment type="caution">
    <text evidence="3">The sequence shown here is derived from an EMBL/GenBank/DDBJ whole genome shotgun (WGS) entry which is preliminary data.</text>
</comment>
<dbReference type="InterPro" id="IPR006976">
    <property type="entry name" value="VanZ-like"/>
</dbReference>
<dbReference type="eggNOG" id="COG5652">
    <property type="taxonomic scope" value="Bacteria"/>
</dbReference>
<dbReference type="Proteomes" id="UP000005297">
    <property type="component" value="Unassembled WGS sequence"/>
</dbReference>
<evidence type="ECO:0000256" key="1">
    <source>
        <dbReference type="SAM" id="Phobius"/>
    </source>
</evidence>
<evidence type="ECO:0000259" key="2">
    <source>
        <dbReference type="Pfam" id="PF04892"/>
    </source>
</evidence>
<dbReference type="PANTHER" id="PTHR28008:SF1">
    <property type="entry name" value="DOMAIN PROTEIN, PUTATIVE (AFU_ORTHOLOGUE AFUA_3G10980)-RELATED"/>
    <property type="match status" value="1"/>
</dbReference>
<accession>Q0F3J1</accession>
<feature type="transmembrane region" description="Helical" evidence="1">
    <location>
        <begin position="41"/>
        <end position="58"/>
    </location>
</feature>
<protein>
    <recommendedName>
        <fullName evidence="2">VanZ-like domain-containing protein</fullName>
    </recommendedName>
</protein>
<keyword evidence="1" id="KW-0812">Transmembrane</keyword>
<gene>
    <name evidence="3" type="ORF">SPV1_03998</name>
</gene>
<keyword evidence="1" id="KW-0472">Membrane</keyword>
<dbReference type="NCBIfam" id="NF037970">
    <property type="entry name" value="vanZ_1"/>
    <property type="match status" value="1"/>
</dbReference>
<feature type="domain" description="VanZ-like" evidence="2">
    <location>
        <begin position="40"/>
        <end position="111"/>
    </location>
</feature>